<dbReference type="RefSeq" id="WP_181353685.1">
    <property type="nucleotide sequence ID" value="NZ_JABJWZ010000031.1"/>
</dbReference>
<dbReference type="AlphaFoldDB" id="A0A7W3WIE9"/>
<reference evidence="3" key="1">
    <citation type="submission" date="2020-05" db="EMBL/GenBank/DDBJ databases">
        <title>Classification of alakaliphilic streptomycetes isolated from an alkaline soil next to Lonar Crater, India and a proposal for the recognition of Streptomyces alkaliterrae sp. nov.</title>
        <authorList>
            <person name="Golinska P."/>
        </authorList>
    </citation>
    <scope>NUCLEOTIDE SEQUENCE [LARGE SCALE GENOMIC DNA]</scope>
    <source>
        <strain evidence="3">OF3</strain>
    </source>
</reference>
<evidence type="ECO:0000259" key="1">
    <source>
        <dbReference type="Pfam" id="PF10686"/>
    </source>
</evidence>
<evidence type="ECO:0000313" key="2">
    <source>
        <dbReference type="EMBL" id="MBB1252892.1"/>
    </source>
</evidence>
<organism evidence="2 3">
    <name type="scientific">Streptomyces alkaliterrae</name>
    <dbReference type="NCBI Taxonomy" id="2213162"/>
    <lineage>
        <taxon>Bacteria</taxon>
        <taxon>Bacillati</taxon>
        <taxon>Actinomycetota</taxon>
        <taxon>Actinomycetes</taxon>
        <taxon>Kitasatosporales</taxon>
        <taxon>Streptomycetaceae</taxon>
        <taxon>Streptomyces</taxon>
    </lineage>
</organism>
<gene>
    <name evidence="2" type="ORF">H3146_05860</name>
</gene>
<accession>A0A7W3WIE9</accession>
<evidence type="ECO:0000313" key="3">
    <source>
        <dbReference type="Proteomes" id="UP000525686"/>
    </source>
</evidence>
<feature type="domain" description="YspA cpYpsA-related SLOG" evidence="1">
    <location>
        <begin position="6"/>
        <end position="68"/>
    </location>
</feature>
<protein>
    <submittedName>
        <fullName evidence="2">DUF2493 domain-containing protein</fullName>
    </submittedName>
</protein>
<sequence length="136" mass="14854">MTEPYRVLITGSRSWKTIGAVRGALDEILRSLPDDQPLVVVHGDCPAGADIMAKTWALTKLTPACTDDYERVTEEAHPAAWHVHGRQAGFIRNADMVQLGADLCLAFIRDGSRGASHTARLAEQAGIPTRRFTEES</sequence>
<dbReference type="InterPro" id="IPR019627">
    <property type="entry name" value="YAcAr"/>
</dbReference>
<dbReference type="Pfam" id="PF10686">
    <property type="entry name" value="YAcAr"/>
    <property type="match status" value="1"/>
</dbReference>
<dbReference type="Proteomes" id="UP000525686">
    <property type="component" value="Unassembled WGS sequence"/>
</dbReference>
<proteinExistence type="predicted"/>
<dbReference type="EMBL" id="JABJWZ010000031">
    <property type="protein sequence ID" value="MBB1252892.1"/>
    <property type="molecule type" value="Genomic_DNA"/>
</dbReference>
<comment type="caution">
    <text evidence="2">The sequence shown here is derived from an EMBL/GenBank/DDBJ whole genome shotgun (WGS) entry which is preliminary data.</text>
</comment>
<name>A0A7W3WIE9_9ACTN</name>